<feature type="chain" id="PRO_5042911272" evidence="1">
    <location>
        <begin position="19"/>
        <end position="116"/>
    </location>
</feature>
<dbReference type="AlphaFoldDB" id="A0AAN5IF27"/>
<comment type="caution">
    <text evidence="2">The sequence shown here is derived from an EMBL/GenBank/DDBJ whole genome shotgun (WGS) entry which is preliminary data.</text>
</comment>
<evidence type="ECO:0000313" key="3">
    <source>
        <dbReference type="Proteomes" id="UP001328107"/>
    </source>
</evidence>
<dbReference type="Proteomes" id="UP001328107">
    <property type="component" value="Unassembled WGS sequence"/>
</dbReference>
<protein>
    <submittedName>
        <fullName evidence="2">Uncharacterized protein</fullName>
    </submittedName>
</protein>
<sequence length="116" mass="12806">MIVQIWSILLLILALVYGDCFNSEYGLTGLGDDEDTCYVVLQKHKVLAGYVDKEADALLAKEDVIPCYEVGELFQKAKGPFACNCTGMICNGHALMEARHFIGLMVDKAPSDSDWK</sequence>
<organism evidence="2 3">
    <name type="scientific">Pristionchus mayeri</name>
    <dbReference type="NCBI Taxonomy" id="1317129"/>
    <lineage>
        <taxon>Eukaryota</taxon>
        <taxon>Metazoa</taxon>
        <taxon>Ecdysozoa</taxon>
        <taxon>Nematoda</taxon>
        <taxon>Chromadorea</taxon>
        <taxon>Rhabditida</taxon>
        <taxon>Rhabditina</taxon>
        <taxon>Diplogasteromorpha</taxon>
        <taxon>Diplogasteroidea</taxon>
        <taxon>Neodiplogasteridae</taxon>
        <taxon>Pristionchus</taxon>
    </lineage>
</organism>
<name>A0AAN5IF27_9BILA</name>
<accession>A0AAN5IF27</accession>
<evidence type="ECO:0000313" key="2">
    <source>
        <dbReference type="EMBL" id="GMR60376.1"/>
    </source>
</evidence>
<dbReference type="EMBL" id="BTRK01000006">
    <property type="protein sequence ID" value="GMR60376.1"/>
    <property type="molecule type" value="Genomic_DNA"/>
</dbReference>
<evidence type="ECO:0000256" key="1">
    <source>
        <dbReference type="SAM" id="SignalP"/>
    </source>
</evidence>
<keyword evidence="1" id="KW-0732">Signal</keyword>
<gene>
    <name evidence="2" type="ORF">PMAYCL1PPCAC_30571</name>
</gene>
<proteinExistence type="predicted"/>
<feature type="signal peptide" evidence="1">
    <location>
        <begin position="1"/>
        <end position="18"/>
    </location>
</feature>
<keyword evidence="3" id="KW-1185">Reference proteome</keyword>
<reference evidence="3" key="1">
    <citation type="submission" date="2022-10" db="EMBL/GenBank/DDBJ databases">
        <title>Genome assembly of Pristionchus species.</title>
        <authorList>
            <person name="Yoshida K."/>
            <person name="Sommer R.J."/>
        </authorList>
    </citation>
    <scope>NUCLEOTIDE SEQUENCE [LARGE SCALE GENOMIC DNA]</scope>
    <source>
        <strain evidence="3">RS5460</strain>
    </source>
</reference>